<evidence type="ECO:0000313" key="2">
    <source>
        <dbReference type="Proteomes" id="UP000655225"/>
    </source>
</evidence>
<accession>A0A835D222</accession>
<keyword evidence="2" id="KW-1185">Reference proteome</keyword>
<protein>
    <submittedName>
        <fullName evidence="1">Uncharacterized protein</fullName>
    </submittedName>
</protein>
<organism evidence="1 2">
    <name type="scientific">Tetracentron sinense</name>
    <name type="common">Spur-leaf</name>
    <dbReference type="NCBI Taxonomy" id="13715"/>
    <lineage>
        <taxon>Eukaryota</taxon>
        <taxon>Viridiplantae</taxon>
        <taxon>Streptophyta</taxon>
        <taxon>Embryophyta</taxon>
        <taxon>Tracheophyta</taxon>
        <taxon>Spermatophyta</taxon>
        <taxon>Magnoliopsida</taxon>
        <taxon>Trochodendrales</taxon>
        <taxon>Trochodendraceae</taxon>
        <taxon>Tetracentron</taxon>
    </lineage>
</organism>
<dbReference type="EMBL" id="JABCRI010000021">
    <property type="protein sequence ID" value="KAF8380515.1"/>
    <property type="molecule type" value="Genomic_DNA"/>
</dbReference>
<gene>
    <name evidence="1" type="ORF">HHK36_028002</name>
</gene>
<evidence type="ECO:0000313" key="1">
    <source>
        <dbReference type="EMBL" id="KAF8380515.1"/>
    </source>
</evidence>
<dbReference type="AlphaFoldDB" id="A0A835D222"/>
<sequence>MAPENEEIFEPRGIDFPGRIRFNRRYRPVAVESGSSNSPRCQVEGCIVSRQRHKGLCQLQTQHLECRLLHRRQAHCFSQGVVSDSEPQSEYSRTIDIINRIEEDIVLKINMGSLHICDNGVNQKAADDWGLVVHWKASNIRWVSWEPPNRGFIRKYR</sequence>
<name>A0A835D222_TETSI</name>
<reference evidence="1 2" key="1">
    <citation type="submission" date="2020-04" db="EMBL/GenBank/DDBJ databases">
        <title>Plant Genome Project.</title>
        <authorList>
            <person name="Zhang R.-G."/>
        </authorList>
    </citation>
    <scope>NUCLEOTIDE SEQUENCE [LARGE SCALE GENOMIC DNA]</scope>
    <source>
        <strain evidence="1">YNK0</strain>
        <tissue evidence="1">Leaf</tissue>
    </source>
</reference>
<dbReference type="Proteomes" id="UP000655225">
    <property type="component" value="Unassembled WGS sequence"/>
</dbReference>
<proteinExistence type="predicted"/>
<comment type="caution">
    <text evidence="1">The sequence shown here is derived from an EMBL/GenBank/DDBJ whole genome shotgun (WGS) entry which is preliminary data.</text>
</comment>